<dbReference type="Gene3D" id="3.30.460.40">
    <property type="match status" value="1"/>
</dbReference>
<dbReference type="AlphaFoldDB" id="A0A143PYU2"/>
<evidence type="ECO:0008006" key="3">
    <source>
        <dbReference type="Google" id="ProtNLM"/>
    </source>
</evidence>
<reference evidence="1 2" key="1">
    <citation type="journal article" date="2016" name="Genome Announc.">
        <title>First Complete Genome Sequence of a Subdivision 6 Acidobacterium Strain.</title>
        <authorList>
            <person name="Huang S."/>
            <person name="Vieira S."/>
            <person name="Bunk B."/>
            <person name="Riedel T."/>
            <person name="Sproer C."/>
            <person name="Overmann J."/>
        </authorList>
    </citation>
    <scope>NUCLEOTIDE SEQUENCE [LARGE SCALE GENOMIC DNA]</scope>
    <source>
        <strain evidence="2">DSM 100886 HEG_-6_39</strain>
    </source>
</reference>
<accession>A0A143PYU2</accession>
<dbReference type="InterPro" id="IPR043519">
    <property type="entry name" value="NT_sf"/>
</dbReference>
<dbReference type="Pfam" id="PF08843">
    <property type="entry name" value="AbiEii"/>
    <property type="match status" value="1"/>
</dbReference>
<evidence type="ECO:0000313" key="1">
    <source>
        <dbReference type="EMBL" id="AMY12949.1"/>
    </source>
</evidence>
<dbReference type="Proteomes" id="UP000076079">
    <property type="component" value="Chromosome"/>
</dbReference>
<proteinExistence type="predicted"/>
<reference evidence="2" key="2">
    <citation type="submission" date="2016-04" db="EMBL/GenBank/DDBJ databases">
        <title>First Complete Genome Sequence of a Subdivision 6 Acidobacterium.</title>
        <authorList>
            <person name="Huang S."/>
            <person name="Vieira S."/>
            <person name="Bunk B."/>
            <person name="Riedel T."/>
            <person name="Sproeer C."/>
            <person name="Overmann J."/>
        </authorList>
    </citation>
    <scope>NUCLEOTIDE SEQUENCE [LARGE SCALE GENOMIC DNA]</scope>
    <source>
        <strain evidence="2">DSM 100886 HEG_-6_39</strain>
    </source>
</reference>
<sequence length="187" mass="21027">MNALIRAAADLQAVCEAQQWRFCFIGGLAVLRWGEPRETIDVDLTLITGFGREREFVSVLLDAFRPRIDDAGAFAERNRVLLLRAASGVGLDIALGGLPFEELAVERSTRFTYPPDVSLRTCSAEDLIVLKAFADRPKDWVDIEGVIVRQSRQLDWPYVCAQLAPLAELKEEPELLDRLEQTRARID</sequence>
<keyword evidence="2" id="KW-1185">Reference proteome</keyword>
<protein>
    <recommendedName>
        <fullName evidence="3">Nucleotidyl transferase AbiEii toxin, Type IV TA system</fullName>
    </recommendedName>
</protein>
<gene>
    <name evidence="1" type="ORF">LuPra_06233</name>
</gene>
<dbReference type="SUPFAM" id="SSF81301">
    <property type="entry name" value="Nucleotidyltransferase"/>
    <property type="match status" value="1"/>
</dbReference>
<dbReference type="InterPro" id="IPR014942">
    <property type="entry name" value="AbiEii"/>
</dbReference>
<dbReference type="EMBL" id="CP015136">
    <property type="protein sequence ID" value="AMY12949.1"/>
    <property type="molecule type" value="Genomic_DNA"/>
</dbReference>
<evidence type="ECO:0000313" key="2">
    <source>
        <dbReference type="Proteomes" id="UP000076079"/>
    </source>
</evidence>
<dbReference type="KEGG" id="abac:LuPra_06233"/>
<dbReference type="RefSeq" id="WP_110174361.1">
    <property type="nucleotide sequence ID" value="NZ_CP015136.1"/>
</dbReference>
<name>A0A143PYU2_LUTPR</name>
<dbReference type="OrthoDB" id="1551055at2"/>
<organism evidence="1 2">
    <name type="scientific">Luteitalea pratensis</name>
    <dbReference type="NCBI Taxonomy" id="1855912"/>
    <lineage>
        <taxon>Bacteria</taxon>
        <taxon>Pseudomonadati</taxon>
        <taxon>Acidobacteriota</taxon>
        <taxon>Vicinamibacteria</taxon>
        <taxon>Vicinamibacterales</taxon>
        <taxon>Vicinamibacteraceae</taxon>
        <taxon>Luteitalea</taxon>
    </lineage>
</organism>